<reference evidence="3" key="1">
    <citation type="submission" date="2016-10" db="EMBL/GenBank/DDBJ databases">
        <authorList>
            <person name="Varghese N."/>
            <person name="Submissions S."/>
        </authorList>
    </citation>
    <scope>NUCLEOTIDE SEQUENCE [LARGE SCALE GENOMIC DNA]</scope>
    <source>
        <strain evidence="3">ATCC 29999</strain>
    </source>
</reference>
<keyword evidence="3" id="KW-1185">Reference proteome</keyword>
<dbReference type="InterPro" id="IPR047650">
    <property type="entry name" value="Transpos_IS110"/>
</dbReference>
<evidence type="ECO:0000313" key="3">
    <source>
        <dbReference type="Proteomes" id="UP000183223"/>
    </source>
</evidence>
<accession>A0A1G5R8V1</accession>
<evidence type="ECO:0000313" key="2">
    <source>
        <dbReference type="EMBL" id="SCZ70514.1"/>
    </source>
</evidence>
<organism evidence="2 3">
    <name type="scientific">Photorhabdus luminescens</name>
    <name type="common">Xenorhabdus luminescens</name>
    <dbReference type="NCBI Taxonomy" id="29488"/>
    <lineage>
        <taxon>Bacteria</taxon>
        <taxon>Pseudomonadati</taxon>
        <taxon>Pseudomonadota</taxon>
        <taxon>Gammaproteobacteria</taxon>
        <taxon>Enterobacterales</taxon>
        <taxon>Morganellaceae</taxon>
        <taxon>Photorhabdus</taxon>
    </lineage>
</organism>
<dbReference type="GO" id="GO:0006313">
    <property type="term" value="P:DNA transposition"/>
    <property type="evidence" value="ECO:0007669"/>
    <property type="project" value="InterPro"/>
</dbReference>
<proteinExistence type="predicted"/>
<dbReference type="InterPro" id="IPR002525">
    <property type="entry name" value="Transp_IS110-like_N"/>
</dbReference>
<protein>
    <submittedName>
        <fullName evidence="2">Transposase</fullName>
    </submittedName>
</protein>
<dbReference type="GO" id="GO:0003677">
    <property type="term" value="F:DNA binding"/>
    <property type="evidence" value="ECO:0007669"/>
    <property type="project" value="InterPro"/>
</dbReference>
<dbReference type="Proteomes" id="UP000183223">
    <property type="component" value="Unassembled WGS sequence"/>
</dbReference>
<dbReference type="PANTHER" id="PTHR33055:SF3">
    <property type="entry name" value="PUTATIVE TRANSPOSASE FOR IS117-RELATED"/>
    <property type="match status" value="1"/>
</dbReference>
<dbReference type="AlphaFoldDB" id="A0A1G5R8V1"/>
<dbReference type="PANTHER" id="PTHR33055">
    <property type="entry name" value="TRANSPOSASE FOR INSERTION SEQUENCE ELEMENT IS1111A"/>
    <property type="match status" value="1"/>
</dbReference>
<gene>
    <name evidence="2" type="ORF">SAMN02982990_03510</name>
</gene>
<sequence length="113" mass="13032">MKFTPVGVDIAKHLMQIHFVDEYTGELIDKQLKRNDFLTFFSNREPCLIGMEACGGAHYWARELRKLGHEVRLLKAQFVRAFRMGNKNDVQDARAIWLAVQQPGKSVAIKNEE</sequence>
<evidence type="ECO:0000259" key="1">
    <source>
        <dbReference type="Pfam" id="PF01548"/>
    </source>
</evidence>
<name>A0A1G5R8V1_PHOLU</name>
<feature type="domain" description="Transposase IS110-like N-terminal" evidence="1">
    <location>
        <begin position="6"/>
        <end position="100"/>
    </location>
</feature>
<dbReference type="GO" id="GO:0004803">
    <property type="term" value="F:transposase activity"/>
    <property type="evidence" value="ECO:0007669"/>
    <property type="project" value="InterPro"/>
</dbReference>
<dbReference type="Pfam" id="PF01548">
    <property type="entry name" value="DEDD_Tnp_IS110"/>
    <property type="match status" value="1"/>
</dbReference>
<dbReference type="EMBL" id="FMWJ01000020">
    <property type="protein sequence ID" value="SCZ70514.1"/>
    <property type="molecule type" value="Genomic_DNA"/>
</dbReference>